<dbReference type="STRING" id="1797243.A2943_03395"/>
<gene>
    <name evidence="2" type="ORF">A2943_03395</name>
</gene>
<reference evidence="2 3" key="1">
    <citation type="journal article" date="2016" name="Nat. Commun.">
        <title>Thousands of microbial genomes shed light on interconnected biogeochemical processes in an aquifer system.</title>
        <authorList>
            <person name="Anantharaman K."/>
            <person name="Brown C.T."/>
            <person name="Hug L.A."/>
            <person name="Sharon I."/>
            <person name="Castelle C.J."/>
            <person name="Probst A.J."/>
            <person name="Thomas B.C."/>
            <person name="Singh A."/>
            <person name="Wilkins M.J."/>
            <person name="Karaoz U."/>
            <person name="Brodie E.L."/>
            <person name="Williams K.H."/>
            <person name="Hubbard S.S."/>
            <person name="Banfield J.F."/>
        </authorList>
    </citation>
    <scope>NUCLEOTIDE SEQUENCE [LARGE SCALE GENOMIC DNA]</scope>
</reference>
<dbReference type="Proteomes" id="UP000176185">
    <property type="component" value="Unassembled WGS sequence"/>
</dbReference>
<accession>A0A1F4XHE2</accession>
<keyword evidence="1" id="KW-0472">Membrane</keyword>
<sequence>MPLFFNILALGMTALLGWLYLYGIEHDLFWIYPWFDVLLHSIGGFVMGSWACAVSSRLSLPLRPALFLVGATALMGGVAWEVFEYLFALQGGLLDTVSDLVLGVAGALGALVLYALISRLRV</sequence>
<organism evidence="2 3">
    <name type="scientific">Candidatus Adlerbacteria bacterium RIFCSPLOWO2_01_FULL_51_16</name>
    <dbReference type="NCBI Taxonomy" id="1797243"/>
    <lineage>
        <taxon>Bacteria</taxon>
        <taxon>Candidatus Adleribacteriota</taxon>
    </lineage>
</organism>
<dbReference type="EMBL" id="MEWX01000007">
    <property type="protein sequence ID" value="OGC81034.1"/>
    <property type="molecule type" value="Genomic_DNA"/>
</dbReference>
<feature type="transmembrane region" description="Helical" evidence="1">
    <location>
        <begin position="7"/>
        <end position="24"/>
    </location>
</feature>
<dbReference type="AlphaFoldDB" id="A0A1F4XHE2"/>
<dbReference type="InterPro" id="IPR014509">
    <property type="entry name" value="YjdF-like"/>
</dbReference>
<feature type="transmembrane region" description="Helical" evidence="1">
    <location>
        <begin position="100"/>
        <end position="117"/>
    </location>
</feature>
<protein>
    <recommendedName>
        <fullName evidence="4">VanZ-like domain-containing protein</fullName>
    </recommendedName>
</protein>
<evidence type="ECO:0000313" key="2">
    <source>
        <dbReference type="EMBL" id="OGC81034.1"/>
    </source>
</evidence>
<comment type="caution">
    <text evidence="2">The sequence shown here is derived from an EMBL/GenBank/DDBJ whole genome shotgun (WGS) entry which is preliminary data.</text>
</comment>
<evidence type="ECO:0000256" key="1">
    <source>
        <dbReference type="SAM" id="Phobius"/>
    </source>
</evidence>
<proteinExistence type="predicted"/>
<name>A0A1F4XHE2_9BACT</name>
<evidence type="ECO:0000313" key="3">
    <source>
        <dbReference type="Proteomes" id="UP000176185"/>
    </source>
</evidence>
<feature type="transmembrane region" description="Helical" evidence="1">
    <location>
        <begin position="65"/>
        <end position="88"/>
    </location>
</feature>
<keyword evidence="1" id="KW-0812">Transmembrane</keyword>
<feature type="transmembrane region" description="Helical" evidence="1">
    <location>
        <begin position="30"/>
        <end position="53"/>
    </location>
</feature>
<evidence type="ECO:0008006" key="4">
    <source>
        <dbReference type="Google" id="ProtNLM"/>
    </source>
</evidence>
<keyword evidence="1" id="KW-1133">Transmembrane helix</keyword>
<dbReference type="Pfam" id="PF09997">
    <property type="entry name" value="DUF2238"/>
    <property type="match status" value="1"/>
</dbReference>